<keyword evidence="2" id="KW-1185">Reference proteome</keyword>
<feature type="non-terminal residue" evidence="1">
    <location>
        <position position="1"/>
    </location>
</feature>
<reference evidence="1 2" key="1">
    <citation type="submission" date="2023-02" db="EMBL/GenBank/DDBJ databases">
        <authorList>
            <person name="Maleckis M."/>
        </authorList>
    </citation>
    <scope>NUCLEOTIDE SEQUENCE [LARGE SCALE GENOMIC DNA]</scope>
    <source>
        <strain evidence="1 2">P8-A2</strain>
        <plasmid evidence="1">unnamed1</plasmid>
    </source>
</reference>
<keyword evidence="1" id="KW-0614">Plasmid</keyword>
<comment type="caution">
    <text evidence="1">The sequence shown here is derived from an EMBL/GenBank/DDBJ whole genome shotgun (WGS) entry which is preliminary data.</text>
</comment>
<geneLocation type="plasmid" evidence="1">
    <name>unnamed1</name>
</geneLocation>
<gene>
    <name evidence="1" type="ORF">PU648_54765</name>
</gene>
<sequence length="184" mass="19809">QRDVESFAANVLGLRQGKRWQEAVSTALLGDWATPLLAGSSIGPAALAVLRAEAQTIHRQLTPLWRRKANGSRVIPLDTPLGDGLTLYDMVADTPAALDLDISWLPDDVQLAAILAPLDLVERRVAVARAHPAVATWEEAALMVGAPDPAALGNRVRRKLKRLRDRHTLRAAEAAARKAGPTCL</sequence>
<dbReference type="Proteomes" id="UP001257627">
    <property type="component" value="Unassembled WGS sequence"/>
</dbReference>
<evidence type="ECO:0000313" key="1">
    <source>
        <dbReference type="EMBL" id="MDU9001167.1"/>
    </source>
</evidence>
<name>A0ABU3V4R0_9ACTN</name>
<proteinExistence type="predicted"/>
<evidence type="ECO:0000313" key="2">
    <source>
        <dbReference type="Proteomes" id="UP001257627"/>
    </source>
</evidence>
<accession>A0ABU3V4R0</accession>
<organism evidence="1 2">
    <name type="scientific">Streptomyces mirabilis</name>
    <dbReference type="NCBI Taxonomy" id="68239"/>
    <lineage>
        <taxon>Bacteria</taxon>
        <taxon>Bacillati</taxon>
        <taxon>Actinomycetota</taxon>
        <taxon>Actinomycetes</taxon>
        <taxon>Kitasatosporales</taxon>
        <taxon>Streptomycetaceae</taxon>
        <taxon>Streptomyces</taxon>
    </lineage>
</organism>
<protein>
    <submittedName>
        <fullName evidence="1">Uncharacterized protein</fullName>
    </submittedName>
</protein>
<dbReference type="EMBL" id="JARAKF010000003">
    <property type="protein sequence ID" value="MDU9001167.1"/>
    <property type="molecule type" value="Genomic_DNA"/>
</dbReference>